<sequence>MFIKKEDMKASMAVYMNMIKDGHIEGVKVKEIYTIPAMVTKAISEHVWSYGCVVEHIHFIKVPNVNFERVLTGYDVKVIAKSPKHEFKINADAKIRFLRDQKSDLYGKFFEKHLH</sequence>
<dbReference type="RefSeq" id="YP_003969473.1">
    <property type="nucleotide sequence ID" value="NC_014636.1"/>
</dbReference>
<reference evidence="1 2" key="1">
    <citation type="journal article" date="2012" name="Vet. Microbiol.">
        <title>Complete genome sequence and characterization of a broad-host range T4-like bacteriophage phiAS5 infecting Aeromonas salmonicida subsp. salmonicida.</title>
        <authorList>
            <person name="Kim J.H."/>
            <person name="Son J.S."/>
            <person name="Choi Y.J."/>
            <person name="Choresca C.H.Jr."/>
            <person name="Shin S.P."/>
            <person name="Han J.E."/>
            <person name="Jun J.W."/>
            <person name="Park S.C."/>
        </authorList>
    </citation>
    <scope>NUCLEOTIDE SEQUENCE [LARGE SCALE GENOMIC DNA]</scope>
</reference>
<name>E1A2T1_9CAUD</name>
<dbReference type="EMBL" id="HM452126">
    <property type="protein sequence ID" value="ADM80027.1"/>
    <property type="molecule type" value="Genomic_DNA"/>
</dbReference>
<accession>E1A2T1</accession>
<keyword evidence="2" id="KW-1185">Reference proteome</keyword>
<proteinExistence type="predicted"/>
<dbReference type="Proteomes" id="UP000002236">
    <property type="component" value="Segment"/>
</dbReference>
<dbReference type="GeneID" id="9861591"/>
<evidence type="ECO:0000313" key="2">
    <source>
        <dbReference type="Proteomes" id="UP000002236"/>
    </source>
</evidence>
<protein>
    <submittedName>
        <fullName evidence="1">Uncharacterized protein</fullName>
    </submittedName>
</protein>
<gene>
    <name evidence="1" type="ORF">phiAS5_ORF0184</name>
</gene>
<dbReference type="OrthoDB" id="34048at10239"/>
<dbReference type="KEGG" id="vg:9861591"/>
<evidence type="ECO:0000313" key="1">
    <source>
        <dbReference type="EMBL" id="ADM80027.1"/>
    </source>
</evidence>
<organism evidence="1 2">
    <name type="scientific">Aeromonas phage phiAS5</name>
    <dbReference type="NCBI Taxonomy" id="879630"/>
    <lineage>
        <taxon>Viruses</taxon>
        <taxon>Duplodnaviria</taxon>
        <taxon>Heunggongvirae</taxon>
        <taxon>Uroviricota</taxon>
        <taxon>Caudoviricetes</taxon>
        <taxon>Pantevenvirales</taxon>
        <taxon>Straboviridae</taxon>
        <taxon>Chrysonvirus</taxon>
        <taxon>Chrysonvirus as5</taxon>
    </lineage>
</organism>